<dbReference type="AlphaFoldDB" id="B9TNW4"/>
<organism evidence="1 2">
    <name type="scientific">Ricinus communis</name>
    <name type="common">Castor bean</name>
    <dbReference type="NCBI Taxonomy" id="3988"/>
    <lineage>
        <taxon>Eukaryota</taxon>
        <taxon>Viridiplantae</taxon>
        <taxon>Streptophyta</taxon>
        <taxon>Embryophyta</taxon>
        <taxon>Tracheophyta</taxon>
        <taxon>Spermatophyta</taxon>
        <taxon>Magnoliopsida</taxon>
        <taxon>eudicotyledons</taxon>
        <taxon>Gunneridae</taxon>
        <taxon>Pentapetalae</taxon>
        <taxon>rosids</taxon>
        <taxon>fabids</taxon>
        <taxon>Malpighiales</taxon>
        <taxon>Euphorbiaceae</taxon>
        <taxon>Acalyphoideae</taxon>
        <taxon>Acalypheae</taxon>
        <taxon>Ricinus</taxon>
    </lineage>
</organism>
<reference evidence="2" key="1">
    <citation type="journal article" date="2010" name="Nat. Biotechnol.">
        <title>Draft genome sequence of the oilseed species Ricinus communis.</title>
        <authorList>
            <person name="Chan A.P."/>
            <person name="Crabtree J."/>
            <person name="Zhao Q."/>
            <person name="Lorenzi H."/>
            <person name="Orvis J."/>
            <person name="Puiu D."/>
            <person name="Melake-Berhan A."/>
            <person name="Jones K.M."/>
            <person name="Redman J."/>
            <person name="Chen G."/>
            <person name="Cahoon E.B."/>
            <person name="Gedil M."/>
            <person name="Stanke M."/>
            <person name="Haas B.J."/>
            <person name="Wortman J.R."/>
            <person name="Fraser-Liggett C.M."/>
            <person name="Ravel J."/>
            <person name="Rabinowicz P.D."/>
        </authorList>
    </citation>
    <scope>NUCLEOTIDE SEQUENCE [LARGE SCALE GENOMIC DNA]</scope>
    <source>
        <strain evidence="2">cv. Hale</strain>
    </source>
</reference>
<dbReference type="InParanoid" id="B9TNW4"/>
<proteinExistence type="predicted"/>
<name>B9TNW4_RICCO</name>
<sequence length="195" mass="21768">MRNGRRPIEIRARLAHCPVGIDELRNGPRCRPCPTRLAQGGQVNDKEVDHAAQAREQKQDQQPVHVLLGAHGMHRKEQGDDDVKADSEDAHLTGSSVVRRCRRYASKMAERYCDRSALPCRIARRPPSRATPRRAMPRPHGMASHRPLACTAIMEGWRGGGRGGLGGDKQLKRQIAGRISTEFARRRAGLARQRP</sequence>
<gene>
    <name evidence="1" type="ORF">RCOM_1984270</name>
</gene>
<dbReference type="Proteomes" id="UP000008311">
    <property type="component" value="Unassembled WGS sequence"/>
</dbReference>
<keyword evidence="2" id="KW-1185">Reference proteome</keyword>
<accession>B9TNW4</accession>
<evidence type="ECO:0000313" key="1">
    <source>
        <dbReference type="EMBL" id="EEF22449.1"/>
    </source>
</evidence>
<evidence type="ECO:0000313" key="2">
    <source>
        <dbReference type="Proteomes" id="UP000008311"/>
    </source>
</evidence>
<protein>
    <submittedName>
        <fullName evidence="1">Uncharacterized protein</fullName>
    </submittedName>
</protein>
<dbReference type="EMBL" id="EQ993795">
    <property type="protein sequence ID" value="EEF22449.1"/>
    <property type="molecule type" value="Genomic_DNA"/>
</dbReference>